<dbReference type="Proteomes" id="UP000789759">
    <property type="component" value="Unassembled WGS sequence"/>
</dbReference>
<name>A0A9N9HI43_9GLOM</name>
<accession>A0A9N9HI43</accession>
<reference evidence="1" key="1">
    <citation type="submission" date="2021-06" db="EMBL/GenBank/DDBJ databases">
        <authorList>
            <person name="Kallberg Y."/>
            <person name="Tangrot J."/>
            <person name="Rosling A."/>
        </authorList>
    </citation>
    <scope>NUCLEOTIDE SEQUENCE</scope>
    <source>
        <strain evidence="1">FL966</strain>
    </source>
</reference>
<keyword evidence="2" id="KW-1185">Reference proteome</keyword>
<gene>
    <name evidence="1" type="ORF">CPELLU_LOCUS10596</name>
</gene>
<comment type="caution">
    <text evidence="1">The sequence shown here is derived from an EMBL/GenBank/DDBJ whole genome shotgun (WGS) entry which is preliminary data.</text>
</comment>
<evidence type="ECO:0000313" key="2">
    <source>
        <dbReference type="Proteomes" id="UP000789759"/>
    </source>
</evidence>
<dbReference type="EMBL" id="CAJVQA010008803">
    <property type="protein sequence ID" value="CAG8677386.1"/>
    <property type="molecule type" value="Genomic_DNA"/>
</dbReference>
<evidence type="ECO:0000313" key="1">
    <source>
        <dbReference type="EMBL" id="CAG8677386.1"/>
    </source>
</evidence>
<sequence>MKLKDKYCLLYYELYEFNIYKFIQKHILAYYDVVENKKEKEYNEILFAAQWKKDSCNKDY</sequence>
<proteinExistence type="predicted"/>
<protein>
    <submittedName>
        <fullName evidence="1">23897_t:CDS:1</fullName>
    </submittedName>
</protein>
<dbReference type="AlphaFoldDB" id="A0A9N9HI43"/>
<organism evidence="1 2">
    <name type="scientific">Cetraspora pellucida</name>
    <dbReference type="NCBI Taxonomy" id="1433469"/>
    <lineage>
        <taxon>Eukaryota</taxon>
        <taxon>Fungi</taxon>
        <taxon>Fungi incertae sedis</taxon>
        <taxon>Mucoromycota</taxon>
        <taxon>Glomeromycotina</taxon>
        <taxon>Glomeromycetes</taxon>
        <taxon>Diversisporales</taxon>
        <taxon>Gigasporaceae</taxon>
        <taxon>Cetraspora</taxon>
    </lineage>
</organism>